<comment type="caution">
    <text evidence="1">The sequence shown here is derived from an EMBL/GenBank/DDBJ whole genome shotgun (WGS) entry which is preliminary data.</text>
</comment>
<dbReference type="EMBL" id="CM017880">
    <property type="protein sequence ID" value="KAG1360546.1"/>
    <property type="molecule type" value="Genomic_DNA"/>
</dbReference>
<reference evidence="1" key="1">
    <citation type="journal article" date="2017" name="Gigascience">
        <title>The genome draft of coconut (Cocos nucifera).</title>
        <authorList>
            <person name="Xiao Y."/>
            <person name="Xu P."/>
            <person name="Fan H."/>
            <person name="Baudouin L."/>
            <person name="Xia W."/>
            <person name="Bocs S."/>
            <person name="Xu J."/>
            <person name="Li Q."/>
            <person name="Guo A."/>
            <person name="Zhou L."/>
            <person name="Li J."/>
            <person name="Wu Y."/>
            <person name="Ma Z."/>
            <person name="Armero A."/>
            <person name="Issali A.E."/>
            <person name="Liu N."/>
            <person name="Peng M."/>
            <person name="Yang Y."/>
        </authorList>
    </citation>
    <scope>NUCLEOTIDE SEQUENCE</scope>
    <source>
        <tissue evidence="1">Spear leaf of Hainan Tall coconut</tissue>
    </source>
</reference>
<evidence type="ECO:0000313" key="1">
    <source>
        <dbReference type="EMBL" id="KAG1360546.1"/>
    </source>
</evidence>
<proteinExistence type="predicted"/>
<accession>A0A8K0IJE6</accession>
<dbReference type="AlphaFoldDB" id="A0A8K0IJE6"/>
<evidence type="ECO:0000313" key="2">
    <source>
        <dbReference type="Proteomes" id="UP000797356"/>
    </source>
</evidence>
<reference evidence="1" key="2">
    <citation type="submission" date="2019-07" db="EMBL/GenBank/DDBJ databases">
        <authorList>
            <person name="Yang Y."/>
            <person name="Bocs S."/>
            <person name="Baudouin L."/>
        </authorList>
    </citation>
    <scope>NUCLEOTIDE SEQUENCE</scope>
    <source>
        <tissue evidence="1">Spear leaf of Hainan Tall coconut</tissue>
    </source>
</reference>
<sequence length="142" mass="16083">MPSGRESLGSMEFGTERTASFGGSWEPYWHVMGRMESGTERKASSDGSWEPYWRVVGRMETGTERKASFGLVAGDSSSRGVRTCNRVWLKGKPERSSDGRMGIWEESVSRRSPAAWSPRSSAARKFGWWWEFSSKPGRWEFG</sequence>
<name>A0A8K0IJE6_COCNU</name>
<keyword evidence="2" id="KW-1185">Reference proteome</keyword>
<protein>
    <submittedName>
        <fullName evidence="1">Uncharacterized protein</fullName>
    </submittedName>
</protein>
<organism evidence="1 2">
    <name type="scientific">Cocos nucifera</name>
    <name type="common">Coconut palm</name>
    <dbReference type="NCBI Taxonomy" id="13894"/>
    <lineage>
        <taxon>Eukaryota</taxon>
        <taxon>Viridiplantae</taxon>
        <taxon>Streptophyta</taxon>
        <taxon>Embryophyta</taxon>
        <taxon>Tracheophyta</taxon>
        <taxon>Spermatophyta</taxon>
        <taxon>Magnoliopsida</taxon>
        <taxon>Liliopsida</taxon>
        <taxon>Arecaceae</taxon>
        <taxon>Arecoideae</taxon>
        <taxon>Cocoseae</taxon>
        <taxon>Attaleinae</taxon>
        <taxon>Cocos</taxon>
    </lineage>
</organism>
<gene>
    <name evidence="1" type="ORF">COCNU_09G000090</name>
</gene>
<dbReference type="Proteomes" id="UP000797356">
    <property type="component" value="Chromosome 9"/>
</dbReference>